<accession>A0ABX0HRH5</accession>
<dbReference type="InterPro" id="IPR018643">
    <property type="entry name" value="DUF2069_membrane"/>
</dbReference>
<sequence>MVSPAVPDVPAVPDAAVRQTRALALASLIALIVQGLAWELWIAPTGSGTLALKVLPLVAAIPGMLRHRLYTFRWVSMALWLYVTEALVRSTSEHGAGQAMAVVELVLCIVLFVFCSLYVRRRLRGVKAAA</sequence>
<keyword evidence="1" id="KW-0812">Transmembrane</keyword>
<dbReference type="Pfam" id="PF09842">
    <property type="entry name" value="DUF2069"/>
    <property type="match status" value="1"/>
</dbReference>
<keyword evidence="3" id="KW-1185">Reference proteome</keyword>
<feature type="transmembrane region" description="Helical" evidence="1">
    <location>
        <begin position="22"/>
        <end position="41"/>
    </location>
</feature>
<dbReference type="Proteomes" id="UP000802098">
    <property type="component" value="Unassembled WGS sequence"/>
</dbReference>
<gene>
    <name evidence="2" type="ORF">G7087_04690</name>
</gene>
<protein>
    <submittedName>
        <fullName evidence="2">DUF2069 domain-containing protein</fullName>
    </submittedName>
</protein>
<keyword evidence="1" id="KW-0472">Membrane</keyword>
<dbReference type="EMBL" id="JAAOCD010000001">
    <property type="protein sequence ID" value="NHK97664.1"/>
    <property type="molecule type" value="Genomic_DNA"/>
</dbReference>
<keyword evidence="1" id="KW-1133">Transmembrane helix</keyword>
<evidence type="ECO:0000256" key="1">
    <source>
        <dbReference type="SAM" id="Phobius"/>
    </source>
</evidence>
<comment type="caution">
    <text evidence="2">The sequence shown here is derived from an EMBL/GenBank/DDBJ whole genome shotgun (WGS) entry which is preliminary data.</text>
</comment>
<dbReference type="RefSeq" id="WP_009857764.1">
    <property type="nucleotide sequence ID" value="NZ_JAAOCD010000001.1"/>
</dbReference>
<evidence type="ECO:0000313" key="2">
    <source>
        <dbReference type="EMBL" id="NHK97664.1"/>
    </source>
</evidence>
<reference evidence="2 3" key="1">
    <citation type="submission" date="2020-03" db="EMBL/GenBank/DDBJ databases">
        <title>Rubrivivax benzoatilyticus JA2 (sequenced after 10 years sub-culturing).</title>
        <authorList>
            <person name="Gupta D."/>
            <person name="Chintalapati S."/>
            <person name="Chintalapati V.R."/>
        </authorList>
    </citation>
    <scope>NUCLEOTIDE SEQUENCE [LARGE SCALE GENOMIC DNA]</scope>
    <source>
        <strain evidence="2 3">JA2-Mal</strain>
    </source>
</reference>
<organism evidence="2 3">
    <name type="scientific">Rubrivivax benzoatilyticus</name>
    <dbReference type="NCBI Taxonomy" id="316997"/>
    <lineage>
        <taxon>Bacteria</taxon>
        <taxon>Pseudomonadati</taxon>
        <taxon>Pseudomonadota</taxon>
        <taxon>Betaproteobacteria</taxon>
        <taxon>Burkholderiales</taxon>
        <taxon>Sphaerotilaceae</taxon>
        <taxon>Rubrivivax</taxon>
    </lineage>
</organism>
<feature type="transmembrane region" description="Helical" evidence="1">
    <location>
        <begin position="100"/>
        <end position="119"/>
    </location>
</feature>
<name>A0ABX0HRH5_9BURK</name>
<proteinExistence type="predicted"/>
<evidence type="ECO:0000313" key="3">
    <source>
        <dbReference type="Proteomes" id="UP000802098"/>
    </source>
</evidence>